<name>A0ABV0YTG1_9TELE</name>
<gene>
    <name evidence="2" type="ORF">AMECASPLE_027301</name>
</gene>
<accession>A0ABV0YTG1</accession>
<organism evidence="2 3">
    <name type="scientific">Ameca splendens</name>
    <dbReference type="NCBI Taxonomy" id="208324"/>
    <lineage>
        <taxon>Eukaryota</taxon>
        <taxon>Metazoa</taxon>
        <taxon>Chordata</taxon>
        <taxon>Craniata</taxon>
        <taxon>Vertebrata</taxon>
        <taxon>Euteleostomi</taxon>
        <taxon>Actinopterygii</taxon>
        <taxon>Neopterygii</taxon>
        <taxon>Teleostei</taxon>
        <taxon>Neoteleostei</taxon>
        <taxon>Acanthomorphata</taxon>
        <taxon>Ovalentaria</taxon>
        <taxon>Atherinomorphae</taxon>
        <taxon>Cyprinodontiformes</taxon>
        <taxon>Goodeidae</taxon>
        <taxon>Ameca</taxon>
    </lineage>
</organism>
<evidence type="ECO:0000256" key="1">
    <source>
        <dbReference type="SAM" id="MobiDB-lite"/>
    </source>
</evidence>
<dbReference type="Proteomes" id="UP001469553">
    <property type="component" value="Unassembled WGS sequence"/>
</dbReference>
<evidence type="ECO:0000313" key="2">
    <source>
        <dbReference type="EMBL" id="MEQ2296705.1"/>
    </source>
</evidence>
<protein>
    <submittedName>
        <fullName evidence="2">Uncharacterized protein</fullName>
    </submittedName>
</protein>
<feature type="region of interest" description="Disordered" evidence="1">
    <location>
        <begin position="1"/>
        <end position="32"/>
    </location>
</feature>
<proteinExistence type="predicted"/>
<reference evidence="2 3" key="1">
    <citation type="submission" date="2021-06" db="EMBL/GenBank/DDBJ databases">
        <authorList>
            <person name="Palmer J.M."/>
        </authorList>
    </citation>
    <scope>NUCLEOTIDE SEQUENCE [LARGE SCALE GENOMIC DNA]</scope>
    <source>
        <strain evidence="2 3">AS_MEX2019</strain>
        <tissue evidence="2">Muscle</tissue>
    </source>
</reference>
<comment type="caution">
    <text evidence="2">The sequence shown here is derived from an EMBL/GenBank/DDBJ whole genome shotgun (WGS) entry which is preliminary data.</text>
</comment>
<keyword evidence="3" id="KW-1185">Reference proteome</keyword>
<evidence type="ECO:0000313" key="3">
    <source>
        <dbReference type="Proteomes" id="UP001469553"/>
    </source>
</evidence>
<sequence>MSKRWGTPWTGRQSIAGKHTGQTTMHTPFTPKANLERPINLTVMFLDCRRKPEYPQGTHACTGRTCTLHAERPLARSRTKDLLAARQQGTSCATVQPPIFDIPIFNKTK</sequence>
<dbReference type="EMBL" id="JAHRIP010040495">
    <property type="protein sequence ID" value="MEQ2296705.1"/>
    <property type="molecule type" value="Genomic_DNA"/>
</dbReference>